<accession>A0A7X3FF81</accession>
<dbReference type="Proteomes" id="UP000490800">
    <property type="component" value="Unassembled WGS sequence"/>
</dbReference>
<proteinExistence type="predicted"/>
<evidence type="ECO:0008006" key="3">
    <source>
        <dbReference type="Google" id="ProtNLM"/>
    </source>
</evidence>
<reference evidence="1 2" key="1">
    <citation type="journal article" date="2019" name="Microorganisms">
        <title>Paenibacillus lutrae sp. nov., A Chitinolytic Species Isolated from A River Otter in Castril Natural Park, Granada, Spain.</title>
        <authorList>
            <person name="Rodriguez M."/>
            <person name="Reina J.C."/>
            <person name="Bejar V."/>
            <person name="Llamas I."/>
        </authorList>
    </citation>
    <scope>NUCLEOTIDE SEQUENCE [LARGE SCALE GENOMIC DNA]</scope>
    <source>
        <strain evidence="1 2">N10</strain>
    </source>
</reference>
<dbReference type="RefSeq" id="WP_157332956.1">
    <property type="nucleotide sequence ID" value="NZ_RHLK01000002.1"/>
</dbReference>
<dbReference type="AlphaFoldDB" id="A0A7X3FF81"/>
<evidence type="ECO:0000313" key="1">
    <source>
        <dbReference type="EMBL" id="MVO98603.1"/>
    </source>
</evidence>
<protein>
    <recommendedName>
        <fullName evidence="3">Thioredoxin domain-containing protein</fullName>
    </recommendedName>
</protein>
<keyword evidence="2" id="KW-1185">Reference proteome</keyword>
<organism evidence="1 2">
    <name type="scientific">Paenibacillus lutrae</name>
    <dbReference type="NCBI Taxonomy" id="2078573"/>
    <lineage>
        <taxon>Bacteria</taxon>
        <taxon>Bacillati</taxon>
        <taxon>Bacillota</taxon>
        <taxon>Bacilli</taxon>
        <taxon>Bacillales</taxon>
        <taxon>Paenibacillaceae</taxon>
        <taxon>Paenibacillus</taxon>
    </lineage>
</organism>
<sequence length="164" mass="18923">MQSLHEEKDHRRFLKQTIENYKLGSYFPEKLILLAKTDPVSFDWLRHTERGTLVFILSGTCSACNTEPVISFMNKYPHFDYCILFEGSLQSLEDHRKELDSNVPIYPCDTVKLHAQLKVNVVPYVIVLNKIGQAVGADIFDNLARLERVASPLIRVYEPIKIRT</sequence>
<evidence type="ECO:0000313" key="2">
    <source>
        <dbReference type="Proteomes" id="UP000490800"/>
    </source>
</evidence>
<gene>
    <name evidence="1" type="ORF">EDM21_03480</name>
</gene>
<comment type="caution">
    <text evidence="1">The sequence shown here is derived from an EMBL/GenBank/DDBJ whole genome shotgun (WGS) entry which is preliminary data.</text>
</comment>
<dbReference type="EMBL" id="RHLK01000002">
    <property type="protein sequence ID" value="MVO98603.1"/>
    <property type="molecule type" value="Genomic_DNA"/>
</dbReference>
<name>A0A7X3FF81_9BACL</name>
<dbReference type="OrthoDB" id="2472367at2"/>